<reference evidence="1 2" key="1">
    <citation type="submission" date="2017-08" db="EMBL/GenBank/DDBJ databases">
        <title>Infants hospitalized years apart are colonized by the same room-sourced microbial strains.</title>
        <authorList>
            <person name="Brooks B."/>
            <person name="Olm M.R."/>
            <person name="Firek B.A."/>
            <person name="Baker R."/>
            <person name="Thomas B.C."/>
            <person name="Morowitz M.J."/>
            <person name="Banfield J.F."/>
        </authorList>
    </citation>
    <scope>NUCLEOTIDE SEQUENCE [LARGE SCALE GENOMIC DNA]</scope>
    <source>
        <strain evidence="1">S2_018_000_R2_101</strain>
    </source>
</reference>
<evidence type="ECO:0000313" key="2">
    <source>
        <dbReference type="Proteomes" id="UP000249066"/>
    </source>
</evidence>
<dbReference type="EMBL" id="QFNN01000011">
    <property type="protein sequence ID" value="PZO91305.1"/>
    <property type="molecule type" value="Genomic_DNA"/>
</dbReference>
<dbReference type="Proteomes" id="UP000249066">
    <property type="component" value="Unassembled WGS sequence"/>
</dbReference>
<organism evidence="1 2">
    <name type="scientific">Sphingomonas sanxanigenens</name>
    <dbReference type="NCBI Taxonomy" id="397260"/>
    <lineage>
        <taxon>Bacteria</taxon>
        <taxon>Pseudomonadati</taxon>
        <taxon>Pseudomonadota</taxon>
        <taxon>Alphaproteobacteria</taxon>
        <taxon>Sphingomonadales</taxon>
        <taxon>Sphingomonadaceae</taxon>
        <taxon>Sphingomonas</taxon>
    </lineage>
</organism>
<accession>A0A2W5C800</accession>
<gene>
    <name evidence="1" type="ORF">DI623_03690</name>
</gene>
<proteinExistence type="predicted"/>
<dbReference type="AlphaFoldDB" id="A0A2W5C800"/>
<evidence type="ECO:0000313" key="1">
    <source>
        <dbReference type="EMBL" id="PZO91305.1"/>
    </source>
</evidence>
<comment type="caution">
    <text evidence="1">The sequence shown here is derived from an EMBL/GenBank/DDBJ whole genome shotgun (WGS) entry which is preliminary data.</text>
</comment>
<name>A0A2W5C800_9SPHN</name>
<sequence length="205" mass="24499">MIGSTAQMQRLARLLIYIDVPRRQVKDWITNTIHGFEGYVVDGRGRDFALNDDDLEAAFNEGSDKDRQDYRWISDFWKWADRKPRQRAQARVVERLRYMTAAAAVYEFQYGAFSNSISSLNPFHRLEDFEEIEDAIAFRERHRFFFIAKYEIRDRFKVANEYKVDRSLKDRSFTVAAVASRYARWLLTYLYPIMPKRLILWLIAK</sequence>
<protein>
    <submittedName>
        <fullName evidence="1">Uncharacterized protein</fullName>
    </submittedName>
</protein>